<evidence type="ECO:0000313" key="2">
    <source>
        <dbReference type="WBParaSite" id="Hba_20349"/>
    </source>
</evidence>
<dbReference type="AlphaFoldDB" id="A0A1I7XRJ1"/>
<organism evidence="1 2">
    <name type="scientific">Heterorhabditis bacteriophora</name>
    <name type="common">Entomopathogenic nematode worm</name>
    <dbReference type="NCBI Taxonomy" id="37862"/>
    <lineage>
        <taxon>Eukaryota</taxon>
        <taxon>Metazoa</taxon>
        <taxon>Ecdysozoa</taxon>
        <taxon>Nematoda</taxon>
        <taxon>Chromadorea</taxon>
        <taxon>Rhabditida</taxon>
        <taxon>Rhabditina</taxon>
        <taxon>Rhabditomorpha</taxon>
        <taxon>Strongyloidea</taxon>
        <taxon>Heterorhabditidae</taxon>
        <taxon>Heterorhabditis</taxon>
    </lineage>
</organism>
<name>A0A1I7XRJ1_HETBA</name>
<accession>A0A1I7XRJ1</accession>
<proteinExistence type="predicted"/>
<evidence type="ECO:0000313" key="1">
    <source>
        <dbReference type="Proteomes" id="UP000095283"/>
    </source>
</evidence>
<reference evidence="2" key="1">
    <citation type="submission" date="2016-11" db="UniProtKB">
        <authorList>
            <consortium name="WormBaseParasite"/>
        </authorList>
    </citation>
    <scope>IDENTIFICATION</scope>
</reference>
<keyword evidence="1" id="KW-1185">Reference proteome</keyword>
<protein>
    <submittedName>
        <fullName evidence="2">Uncharacterized protein</fullName>
    </submittedName>
</protein>
<sequence>MKRSTNRLIRERLAFDNNLREFTLKKHAERTESVKQQQSRIGDGIIIFYCNMSIIARICRSVHCDRETATKL</sequence>
<dbReference type="WBParaSite" id="Hba_20349">
    <property type="protein sequence ID" value="Hba_20349"/>
    <property type="gene ID" value="Hba_20349"/>
</dbReference>
<dbReference type="Proteomes" id="UP000095283">
    <property type="component" value="Unplaced"/>
</dbReference>